<organism evidence="1 2">
    <name type="scientific">Parelaphostrongylus tenuis</name>
    <name type="common">Meningeal worm</name>
    <dbReference type="NCBI Taxonomy" id="148309"/>
    <lineage>
        <taxon>Eukaryota</taxon>
        <taxon>Metazoa</taxon>
        <taxon>Ecdysozoa</taxon>
        <taxon>Nematoda</taxon>
        <taxon>Chromadorea</taxon>
        <taxon>Rhabditida</taxon>
        <taxon>Rhabditina</taxon>
        <taxon>Rhabditomorpha</taxon>
        <taxon>Strongyloidea</taxon>
        <taxon>Metastrongylidae</taxon>
        <taxon>Parelaphostrongylus</taxon>
    </lineage>
</organism>
<name>A0AAD5QUJ4_PARTN</name>
<protein>
    <submittedName>
        <fullName evidence="1">Uncharacterized protein</fullName>
    </submittedName>
</protein>
<dbReference type="AlphaFoldDB" id="A0AAD5QUJ4"/>
<keyword evidence="2" id="KW-1185">Reference proteome</keyword>
<accession>A0AAD5QUJ4</accession>
<evidence type="ECO:0000313" key="1">
    <source>
        <dbReference type="EMBL" id="KAJ1359846.1"/>
    </source>
</evidence>
<comment type="caution">
    <text evidence="1">The sequence shown here is derived from an EMBL/GenBank/DDBJ whole genome shotgun (WGS) entry which is preliminary data.</text>
</comment>
<sequence length="82" mass="8929">MIKRHGIVVDLVNGGLCSFWFTKNMNCTGFLLLVAANDRGFGGFYLSHMVEMTSGHTGVPKGASMDFRLRQGDAKRGDVYGA</sequence>
<dbReference type="Proteomes" id="UP001196413">
    <property type="component" value="Unassembled WGS sequence"/>
</dbReference>
<gene>
    <name evidence="1" type="ORF">KIN20_018663</name>
</gene>
<dbReference type="EMBL" id="JAHQIW010003718">
    <property type="protein sequence ID" value="KAJ1359846.1"/>
    <property type="molecule type" value="Genomic_DNA"/>
</dbReference>
<proteinExistence type="predicted"/>
<reference evidence="1" key="1">
    <citation type="submission" date="2021-06" db="EMBL/GenBank/DDBJ databases">
        <title>Parelaphostrongylus tenuis whole genome reference sequence.</title>
        <authorList>
            <person name="Garwood T.J."/>
            <person name="Larsen P.A."/>
            <person name="Fountain-Jones N.M."/>
            <person name="Garbe J.R."/>
            <person name="Macchietto M.G."/>
            <person name="Kania S.A."/>
            <person name="Gerhold R.W."/>
            <person name="Richards J.E."/>
            <person name="Wolf T.M."/>
        </authorList>
    </citation>
    <scope>NUCLEOTIDE SEQUENCE</scope>
    <source>
        <strain evidence="1">MNPRO001-30</strain>
        <tissue evidence="1">Meninges</tissue>
    </source>
</reference>
<evidence type="ECO:0000313" key="2">
    <source>
        <dbReference type="Proteomes" id="UP001196413"/>
    </source>
</evidence>